<keyword evidence="1" id="KW-0472">Membrane</keyword>
<evidence type="ECO:0000313" key="2">
    <source>
        <dbReference type="EMBL" id="GAB14951.1"/>
    </source>
</evidence>
<name>H0QQ50_ARTG1</name>
<evidence type="ECO:0000256" key="1">
    <source>
        <dbReference type="SAM" id="Phobius"/>
    </source>
</evidence>
<reference evidence="2 3" key="1">
    <citation type="submission" date="2011-12" db="EMBL/GenBank/DDBJ databases">
        <title>Whole genome shotgun sequence of Arthrobacter globiformis NBRC 12137.</title>
        <authorList>
            <person name="Miyazawa S."/>
            <person name="Hosoyama A."/>
            <person name="Tsuchikane K."/>
            <person name="Katsumata H."/>
            <person name="Yamazaki S."/>
            <person name="Fujita N."/>
        </authorList>
    </citation>
    <scope>NUCLEOTIDE SEQUENCE [LARGE SCALE GENOMIC DNA]</scope>
    <source>
        <strain evidence="2 3">NBRC 12137</strain>
    </source>
</reference>
<gene>
    <name evidence="2" type="ORF">ARGLB_080_00150</name>
</gene>
<accession>H0QQ50</accession>
<comment type="caution">
    <text evidence="2">The sequence shown here is derived from an EMBL/GenBank/DDBJ whole genome shotgun (WGS) entry which is preliminary data.</text>
</comment>
<dbReference type="STRING" id="1077972.ARGLB_080_00150"/>
<keyword evidence="3" id="KW-1185">Reference proteome</keyword>
<evidence type="ECO:0000313" key="3">
    <source>
        <dbReference type="Proteomes" id="UP000003828"/>
    </source>
</evidence>
<keyword evidence="1" id="KW-1133">Transmembrane helix</keyword>
<dbReference type="RefSeq" id="WP_003803989.1">
    <property type="nucleotide sequence ID" value="NZ_BAEG01000080.1"/>
</dbReference>
<organism evidence="2 3">
    <name type="scientific">Arthrobacter globiformis (strain ATCC 8010 / DSM 20124 / JCM 1332 / NBRC 12137 / NCIMB 8907 / NRRL B-2979 / 168)</name>
    <dbReference type="NCBI Taxonomy" id="1077972"/>
    <lineage>
        <taxon>Bacteria</taxon>
        <taxon>Bacillati</taxon>
        <taxon>Actinomycetota</taxon>
        <taxon>Actinomycetes</taxon>
        <taxon>Micrococcales</taxon>
        <taxon>Micrococcaceae</taxon>
        <taxon>Arthrobacter</taxon>
    </lineage>
</organism>
<dbReference type="NCBIfam" id="NF041808">
    <property type="entry name" value="daptide_123"/>
    <property type="match status" value="1"/>
</dbReference>
<proteinExistence type="predicted"/>
<dbReference type="EMBL" id="BAEG01000080">
    <property type="protein sequence ID" value="GAB14951.1"/>
    <property type="molecule type" value="Genomic_DNA"/>
</dbReference>
<protein>
    <submittedName>
        <fullName evidence="2">Uncharacterized protein</fullName>
    </submittedName>
</protein>
<sequence>MNTEMTNLPLDLDVAELEAMEAPDFWGGFVVGVGAGIAALGTAAAIVALT</sequence>
<dbReference type="Proteomes" id="UP000003828">
    <property type="component" value="Unassembled WGS sequence"/>
</dbReference>
<dbReference type="AlphaFoldDB" id="H0QQ50"/>
<keyword evidence="1" id="KW-0812">Transmembrane</keyword>
<feature type="transmembrane region" description="Helical" evidence="1">
    <location>
        <begin position="25"/>
        <end position="49"/>
    </location>
</feature>